<sequence>MKFTDGQWLLQPGLSAHYACEAYRIDVQAARIVVLATTRAIKHRGDTLQGPVLSLTLSSPLEGVIRVAVAHFAEGEPPRLHVPMPGATAPAVRIEEDERCVRLHSGTASVELRKGEGWQLTFRDGDRLLTRSDWRSLGYLQWGERGSFMHEQLTLSVGETVYGLGERFTPFVKNGQVVENTNKDGGTACEQAYKSVPFYLSSRGYGVLVDEAGPVSFEVASEKTTRVQFSRAGESLAYCVIAGPTPKAAVQRLTALTGRAPLPPAWSFGLWMTTSFTTQYDEATATHFIDEMARRELPLAVFHFDCFWMREFEWVNFQWDPRGFPDPEGMLARLHAKGLKISLWINPYVAQKSPLFDEGVRGGFFLKRPDGRTWQTDLWQPGMAIVDFTHPGAVRWYQDHLRRLLAQGVDCFKTDFGERIPSEGVVYHDGSDPVEMHNLYALKYNEVVFDLLREEKGEDAVVFARSTYASGQRFPVHWGGDCWSTFESMAESLRGGLSLTSCGFAYWSHDIGGFEGHPPPAVYKRWIQFGLLSSHSRLHGSSSYRVPWLVDEESCDVLRRFTRLKHRLMPYLYAQAIAASATGVPMMRSMLLEHPDDPACAALDRQYHLGDALLVAPVFTESGEVEVYLPDTGRGDWTDLLSGQRRPGGRWVREVHDFMSLPLYVAPGSVLPFSDEDSRPDHDYARGLVLRVFALADGASAPFEVPSVDGRIAVRGRVHRQGMRYTATVEQGALYDWGLEVDGLSSPRHAGAGQITWSAA</sequence>
<dbReference type="InterPro" id="IPR050985">
    <property type="entry name" value="Alpha-glycosidase_related"/>
</dbReference>
<evidence type="ECO:0000256" key="1">
    <source>
        <dbReference type="ARBA" id="ARBA00007806"/>
    </source>
</evidence>
<dbReference type="InterPro" id="IPR000322">
    <property type="entry name" value="Glyco_hydro_31_TIM"/>
</dbReference>
<dbReference type="Pfam" id="PF13802">
    <property type="entry name" value="Gal_mutarotas_2"/>
    <property type="match status" value="1"/>
</dbReference>
<dbReference type="SUPFAM" id="SSF51011">
    <property type="entry name" value="Glycosyl hydrolase domain"/>
    <property type="match status" value="1"/>
</dbReference>
<dbReference type="FunFam" id="3.20.20.80:FF:000053">
    <property type="entry name" value="Alpha-xylosidase YicI"/>
    <property type="match status" value="1"/>
</dbReference>
<dbReference type="InterPro" id="IPR048395">
    <property type="entry name" value="Glyco_hydro_31_C"/>
</dbReference>
<dbReference type="EMBL" id="JAGQDD010000001">
    <property type="protein sequence ID" value="MBQ0928892.1"/>
    <property type="molecule type" value="Genomic_DNA"/>
</dbReference>
<evidence type="ECO:0000256" key="4">
    <source>
        <dbReference type="ARBA" id="ARBA00052064"/>
    </source>
</evidence>
<protein>
    <recommendedName>
        <fullName evidence="5">alpha-D-xyloside xylohydrolase</fullName>
        <ecNumber evidence="5">3.2.1.177</ecNumber>
    </recommendedName>
</protein>
<feature type="domain" description="Glycosyl hydrolase family 31 C-terminal" evidence="9">
    <location>
        <begin position="583"/>
        <end position="671"/>
    </location>
</feature>
<dbReference type="GO" id="GO:0061634">
    <property type="term" value="F:alpha-D-xyloside xylohydrolase"/>
    <property type="evidence" value="ECO:0007669"/>
    <property type="project" value="UniProtKB-EC"/>
</dbReference>
<dbReference type="PANTHER" id="PTHR43053:SF4">
    <property type="entry name" value="MYOGENESIS-REGULATING GLYCOSIDASE"/>
    <property type="match status" value="1"/>
</dbReference>
<keyword evidence="2 6" id="KW-0378">Hydrolase</keyword>
<dbReference type="InterPro" id="IPR013780">
    <property type="entry name" value="Glyco_hydro_b"/>
</dbReference>
<dbReference type="EC" id="3.2.1.177" evidence="5"/>
<dbReference type="NCBIfam" id="NF007940">
    <property type="entry name" value="PRK10658.1"/>
    <property type="match status" value="1"/>
</dbReference>
<feature type="domain" description="Glycoside hydrolase family 31 N-terminal" evidence="8">
    <location>
        <begin position="55"/>
        <end position="218"/>
    </location>
</feature>
<evidence type="ECO:0000259" key="8">
    <source>
        <dbReference type="Pfam" id="PF13802"/>
    </source>
</evidence>
<evidence type="ECO:0000256" key="5">
    <source>
        <dbReference type="ARBA" id="ARBA00066962"/>
    </source>
</evidence>
<dbReference type="Pfam" id="PF21365">
    <property type="entry name" value="Glyco_hydro_31_3rd"/>
    <property type="match status" value="1"/>
</dbReference>
<evidence type="ECO:0000256" key="2">
    <source>
        <dbReference type="ARBA" id="ARBA00022801"/>
    </source>
</evidence>
<comment type="similarity">
    <text evidence="1 6">Belongs to the glycosyl hydrolase 31 family.</text>
</comment>
<dbReference type="CDD" id="cd06593">
    <property type="entry name" value="GH31_xylosidase_YicI"/>
    <property type="match status" value="1"/>
</dbReference>
<dbReference type="Gene3D" id="2.60.40.1760">
    <property type="entry name" value="glycosyl hydrolase (family 31)"/>
    <property type="match status" value="1"/>
</dbReference>
<keyword evidence="11" id="KW-1185">Reference proteome</keyword>
<dbReference type="PANTHER" id="PTHR43053">
    <property type="entry name" value="GLYCOSIDASE FAMILY 31"/>
    <property type="match status" value="1"/>
</dbReference>
<dbReference type="Gene3D" id="2.60.40.1180">
    <property type="entry name" value="Golgi alpha-mannosidase II"/>
    <property type="match status" value="2"/>
</dbReference>
<dbReference type="AlphaFoldDB" id="A0A941BDG5"/>
<keyword evidence="3 6" id="KW-0326">Glycosidase</keyword>
<dbReference type="InterPro" id="IPR017853">
    <property type="entry name" value="GH"/>
</dbReference>
<name>A0A941BDG5_9BURK</name>
<proteinExistence type="inferred from homology"/>
<dbReference type="SUPFAM" id="SSF51445">
    <property type="entry name" value="(Trans)glycosidases"/>
    <property type="match status" value="1"/>
</dbReference>
<dbReference type="InterPro" id="IPR025887">
    <property type="entry name" value="Glyco_hydro_31_N_dom"/>
</dbReference>
<evidence type="ECO:0000259" key="7">
    <source>
        <dbReference type="Pfam" id="PF01055"/>
    </source>
</evidence>
<dbReference type="SUPFAM" id="SSF117125">
    <property type="entry name" value="Putative glucosidase YicI, C-terminal domain"/>
    <property type="match status" value="1"/>
</dbReference>
<dbReference type="RefSeq" id="WP_210851009.1">
    <property type="nucleotide sequence ID" value="NZ_JAGQDD010000001.1"/>
</dbReference>
<dbReference type="GO" id="GO:0030246">
    <property type="term" value="F:carbohydrate binding"/>
    <property type="evidence" value="ECO:0007669"/>
    <property type="project" value="InterPro"/>
</dbReference>
<dbReference type="Proteomes" id="UP000676246">
    <property type="component" value="Unassembled WGS sequence"/>
</dbReference>
<evidence type="ECO:0000313" key="10">
    <source>
        <dbReference type="EMBL" id="MBQ0928892.1"/>
    </source>
</evidence>
<dbReference type="SUPFAM" id="SSF74650">
    <property type="entry name" value="Galactose mutarotase-like"/>
    <property type="match status" value="1"/>
</dbReference>
<gene>
    <name evidence="10" type="primary">yicI</name>
    <name evidence="10" type="ORF">KAK03_00240</name>
</gene>
<comment type="caution">
    <text evidence="10">The sequence shown here is derived from an EMBL/GenBank/DDBJ whole genome shotgun (WGS) entry which is preliminary data.</text>
</comment>
<dbReference type="GO" id="GO:0005975">
    <property type="term" value="P:carbohydrate metabolic process"/>
    <property type="evidence" value="ECO:0007669"/>
    <property type="project" value="InterPro"/>
</dbReference>
<evidence type="ECO:0000259" key="9">
    <source>
        <dbReference type="Pfam" id="PF21365"/>
    </source>
</evidence>
<reference evidence="10 11" key="1">
    <citation type="submission" date="2021-04" db="EMBL/GenBank/DDBJ databases">
        <title>The genome sequence of Ideonella sp. 3Y2.</title>
        <authorList>
            <person name="Liu Y."/>
        </authorList>
    </citation>
    <scope>NUCLEOTIDE SEQUENCE [LARGE SCALE GENOMIC DNA]</scope>
    <source>
        <strain evidence="10 11">3Y2</strain>
    </source>
</reference>
<evidence type="ECO:0000313" key="11">
    <source>
        <dbReference type="Proteomes" id="UP000676246"/>
    </source>
</evidence>
<organism evidence="10 11">
    <name type="scientific">Ideonella alba</name>
    <dbReference type="NCBI Taxonomy" id="2824118"/>
    <lineage>
        <taxon>Bacteria</taxon>
        <taxon>Pseudomonadati</taxon>
        <taxon>Pseudomonadota</taxon>
        <taxon>Betaproteobacteria</taxon>
        <taxon>Burkholderiales</taxon>
        <taxon>Sphaerotilaceae</taxon>
        <taxon>Ideonella</taxon>
    </lineage>
</organism>
<dbReference type="Gene3D" id="3.20.20.80">
    <property type="entry name" value="Glycosidases"/>
    <property type="match status" value="1"/>
</dbReference>
<dbReference type="CDD" id="cd14752">
    <property type="entry name" value="GH31_N"/>
    <property type="match status" value="1"/>
</dbReference>
<dbReference type="InterPro" id="IPR011013">
    <property type="entry name" value="Gal_mutarotase_sf_dom"/>
</dbReference>
<evidence type="ECO:0000256" key="3">
    <source>
        <dbReference type="ARBA" id="ARBA00023295"/>
    </source>
</evidence>
<accession>A0A941BDG5</accession>
<comment type="catalytic activity">
    <reaction evidence="4">
        <text>Hydrolysis of terminal, non-reducing alpha-D-xylose residues with release of alpha-D-xylose.</text>
        <dbReference type="EC" id="3.2.1.177"/>
    </reaction>
</comment>
<feature type="domain" description="Glycoside hydrolase family 31 TIM barrel" evidence="7">
    <location>
        <begin position="261"/>
        <end position="574"/>
    </location>
</feature>
<dbReference type="Pfam" id="PF01055">
    <property type="entry name" value="Glyco_hydro_31_2nd"/>
    <property type="match status" value="1"/>
</dbReference>
<evidence type="ECO:0000256" key="6">
    <source>
        <dbReference type="RuleBase" id="RU361185"/>
    </source>
</evidence>